<sequence length="147" mass="17564">MKPKRMTVIAVVLVFLLSGFYVYSTFSYILFGSLLPLYSIHNKDDTQHEVIVEVFGVYNQSITKEEYSVRSGSMADYPKTFWFKFNRWTDYRFEVTLDNETVRTYEGKTDNFREVHIVLYDKDSEYYPIIVDEMSFELGKGRKWDYD</sequence>
<reference evidence="1 2" key="1">
    <citation type="submission" date="2014-07" db="EMBL/GenBank/DDBJ databases">
        <title>Methanogenic archaea and the global carbon cycle.</title>
        <authorList>
            <person name="Henriksen J.R."/>
            <person name="Luke J."/>
            <person name="Reinhart S."/>
            <person name="Benedict M.N."/>
            <person name="Youngblut N.D."/>
            <person name="Metcalf M.E."/>
            <person name="Whitaker R.J."/>
            <person name="Metcalf W.W."/>
        </authorList>
    </citation>
    <scope>NUCLEOTIDE SEQUENCE [LARGE SCALE GENOMIC DNA]</scope>
    <source>
        <strain evidence="1 2">T4/M</strain>
    </source>
</reference>
<proteinExistence type="predicted"/>
<dbReference type="OrthoDB" id="133110at2157"/>
<dbReference type="Proteomes" id="UP000033111">
    <property type="component" value="Chromosome"/>
</dbReference>
<dbReference type="RefSeq" id="WP_052721478.1">
    <property type="nucleotide sequence ID" value="NZ_CP009506.1"/>
</dbReference>
<gene>
    <name evidence="1" type="ORF">MSSIT_0391</name>
</gene>
<evidence type="ECO:0000313" key="1">
    <source>
        <dbReference type="EMBL" id="AKB27110.1"/>
    </source>
</evidence>
<dbReference type="PATRIC" id="fig|1434120.4.peg.499"/>
<organism evidence="1 2">
    <name type="scientific">Methanosarcina siciliae T4/M</name>
    <dbReference type="NCBI Taxonomy" id="1434120"/>
    <lineage>
        <taxon>Archaea</taxon>
        <taxon>Methanobacteriati</taxon>
        <taxon>Methanobacteriota</taxon>
        <taxon>Stenosarchaea group</taxon>
        <taxon>Methanomicrobia</taxon>
        <taxon>Methanosarcinales</taxon>
        <taxon>Methanosarcinaceae</taxon>
        <taxon>Methanosarcina</taxon>
    </lineage>
</organism>
<evidence type="ECO:0000313" key="2">
    <source>
        <dbReference type="Proteomes" id="UP000033111"/>
    </source>
</evidence>
<accession>A0A0E3P193</accession>
<dbReference type="AlphaFoldDB" id="A0A0E3P193"/>
<dbReference type="GeneID" id="25418411"/>
<dbReference type="KEGG" id="msw:MSSIT_0391"/>
<protein>
    <submittedName>
        <fullName evidence="1">Uncharacterized protein</fullName>
    </submittedName>
</protein>
<keyword evidence="2" id="KW-1185">Reference proteome</keyword>
<dbReference type="HOGENOM" id="CLU_1763906_0_0_2"/>
<name>A0A0E3P193_9EURY</name>
<dbReference type="EMBL" id="CP009506">
    <property type="protein sequence ID" value="AKB27110.1"/>
    <property type="molecule type" value="Genomic_DNA"/>
</dbReference>